<evidence type="ECO:0000256" key="2">
    <source>
        <dbReference type="ARBA" id="ARBA00006041"/>
    </source>
</evidence>
<dbReference type="Pfam" id="PF18108">
    <property type="entry name" value="QSOX_Trx1"/>
    <property type="match status" value="1"/>
</dbReference>
<evidence type="ECO:0000256" key="5">
    <source>
        <dbReference type="ARBA" id="ARBA00022827"/>
    </source>
</evidence>
<feature type="region of interest" description="Disordered" evidence="11">
    <location>
        <begin position="561"/>
        <end position="608"/>
    </location>
</feature>
<dbReference type="FunFam" id="3.40.30.10:FF:000080">
    <property type="entry name" value="Sulfhydryl oxidase"/>
    <property type="match status" value="1"/>
</dbReference>
<comment type="cofactor">
    <cofactor evidence="1 10">
        <name>FAD</name>
        <dbReference type="ChEBI" id="CHEBI:57692"/>
    </cofactor>
</comment>
<dbReference type="PROSITE" id="PS51324">
    <property type="entry name" value="ERV_ALR"/>
    <property type="match status" value="1"/>
</dbReference>
<dbReference type="FunFam" id="3.40.30.10:FF:000073">
    <property type="entry name" value="Sulfhydryl oxidase"/>
    <property type="match status" value="1"/>
</dbReference>
<evidence type="ECO:0000256" key="3">
    <source>
        <dbReference type="ARBA" id="ARBA00022630"/>
    </source>
</evidence>
<proteinExistence type="inferred from homology"/>
<dbReference type="Proteomes" id="UP000694546">
    <property type="component" value="Chromosome 6"/>
</dbReference>
<dbReference type="EC" id="1.8.3.2" evidence="10"/>
<dbReference type="Gene3D" id="1.20.120.1960">
    <property type="entry name" value="QSOX sulfhydryl oxidase domain"/>
    <property type="match status" value="1"/>
</dbReference>
<evidence type="ECO:0000259" key="12">
    <source>
        <dbReference type="PROSITE" id="PS51324"/>
    </source>
</evidence>
<dbReference type="GO" id="GO:0006457">
    <property type="term" value="P:protein folding"/>
    <property type="evidence" value="ECO:0007669"/>
    <property type="project" value="TreeGrafter"/>
</dbReference>
<reference evidence="14" key="1">
    <citation type="submission" date="2025-08" db="UniProtKB">
        <authorList>
            <consortium name="Ensembl"/>
        </authorList>
    </citation>
    <scope>IDENTIFICATION</scope>
</reference>
<comment type="function">
    <text evidence="10">Catalyzes the oxidation of sulfhydryl groups in peptide and protein thiols to disulfides with the reduction of oxygen to hydrogen peroxide.</text>
</comment>
<comment type="catalytic activity">
    <reaction evidence="9 10">
        <text>2 R'C(R)SH + O2 = R'C(R)S-S(R)CR' + H2O2</text>
        <dbReference type="Rhea" id="RHEA:17357"/>
        <dbReference type="ChEBI" id="CHEBI:15379"/>
        <dbReference type="ChEBI" id="CHEBI:16240"/>
        <dbReference type="ChEBI" id="CHEBI:16520"/>
        <dbReference type="ChEBI" id="CHEBI:17412"/>
        <dbReference type="EC" id="1.8.3.2"/>
    </reaction>
</comment>
<comment type="similarity">
    <text evidence="2 10">Belongs to the quiescin-sulfhydryl oxidase (QSOX) family.</text>
</comment>
<dbReference type="PROSITE" id="PS51352">
    <property type="entry name" value="THIOREDOXIN_2"/>
    <property type="match status" value="1"/>
</dbReference>
<evidence type="ECO:0000313" key="15">
    <source>
        <dbReference type="Proteomes" id="UP000694546"/>
    </source>
</evidence>
<evidence type="ECO:0000256" key="8">
    <source>
        <dbReference type="ARBA" id="ARBA00023180"/>
    </source>
</evidence>
<keyword evidence="3 10" id="KW-0285">Flavoprotein</keyword>
<dbReference type="PANTHER" id="PTHR22897:SF7">
    <property type="entry name" value="SULFHYDRYL OXIDASE 2"/>
    <property type="match status" value="1"/>
</dbReference>
<keyword evidence="15" id="KW-1185">Reference proteome</keyword>
<dbReference type="GO" id="GO:0003756">
    <property type="term" value="F:protein disulfide isomerase activity"/>
    <property type="evidence" value="ECO:0007669"/>
    <property type="project" value="TreeGrafter"/>
</dbReference>
<protein>
    <recommendedName>
        <fullName evidence="10">Sulfhydryl oxidase</fullName>
        <ecNumber evidence="10">1.8.3.2</ecNumber>
    </recommendedName>
</protein>
<dbReference type="SUPFAM" id="SSF52833">
    <property type="entry name" value="Thioredoxin-like"/>
    <property type="match status" value="1"/>
</dbReference>
<name>A0A8C5AGL5_GADMO</name>
<dbReference type="FunFam" id="1.20.120.310:FF:000001">
    <property type="entry name" value="Sulfhydryl oxidase"/>
    <property type="match status" value="1"/>
</dbReference>
<sequence>CVCFYAPYRRHPRVTPRSNRGFLLSVVVLCFLTCGAAAGTARLYTEDDPLVLLGSGSLKRSVSSNSSSAWLVQFYSSWCGHCIQFSSTWKALAHDVQDWDTIIHIAVVDCAQDDNFDICKEYGVSFYPTFRYFGAHASPADLGKTYRGADRGVQTLRELMINFLQNHTRLGKPDHCPPLEPFNLRDLLPLLGQKSAHYTAIIIEHPTSYVGREVILDLSKYTGIVVRRALSTDTPLVDKLKITAFPSAYLLHPNGTHTHLHLYMQLRFFFTSFLRGLQGVQRRQTKDHSAPNHMGALSEHHSTDPWREFDSSKVYMADLESALHYLLRVELATHNTLGGEELKTFKSVVTVIAKLYPGRASVQKVMENLLDWLVRLPLESIPYQAILDLVDDKMRISSLSLGAEVRWVGCQGSRPGLRGYPCSLWTLFHMLTVQYDASPKLLAGTGTEGDPAAVLNAMRGYIGTFFGCEQCGRHFEEMAAQSLDQVKTTEDAVIWLWSKHNQVNSRLAGSLSDDPVFPKSPWPSPALCPACHQEKEGVHTWNEEQVLAFLRQHYGAGNLSPRYLPEPQRHLPTPPLAPPQAPQKPQGAVQALQQQQQQQQQQQPTPRATAVVLNGGGAKGAQIRLHSGSGGWILGFTSVDMSLCLVLYVCSCLMLMLLFFFFKIRSRRWKLKNGRLHV</sequence>
<dbReference type="InterPro" id="IPR039798">
    <property type="entry name" value="Sulfhydryl_oxidase"/>
</dbReference>
<comment type="caution">
    <text evidence="10">Lacks conserved residue(s) required for the propagation of feature annotation.</text>
</comment>
<keyword evidence="10" id="KW-1133">Transmembrane helix</keyword>
<dbReference type="Pfam" id="PF00085">
    <property type="entry name" value="Thioredoxin"/>
    <property type="match status" value="1"/>
</dbReference>
<dbReference type="Pfam" id="PF18371">
    <property type="entry name" value="FAD_SOX"/>
    <property type="match status" value="1"/>
</dbReference>
<feature type="transmembrane region" description="Helical" evidence="10">
    <location>
        <begin position="21"/>
        <end position="44"/>
    </location>
</feature>
<keyword evidence="7" id="KW-1015">Disulfide bond</keyword>
<evidence type="ECO:0000256" key="9">
    <source>
        <dbReference type="ARBA" id="ARBA00048864"/>
    </source>
</evidence>
<dbReference type="InterPro" id="IPR040986">
    <property type="entry name" value="QSOX_FAD-bd_dom"/>
</dbReference>
<organism evidence="14 15">
    <name type="scientific">Gadus morhua</name>
    <name type="common">Atlantic cod</name>
    <dbReference type="NCBI Taxonomy" id="8049"/>
    <lineage>
        <taxon>Eukaryota</taxon>
        <taxon>Metazoa</taxon>
        <taxon>Chordata</taxon>
        <taxon>Craniata</taxon>
        <taxon>Vertebrata</taxon>
        <taxon>Euteleostomi</taxon>
        <taxon>Actinopterygii</taxon>
        <taxon>Neopterygii</taxon>
        <taxon>Teleostei</taxon>
        <taxon>Neoteleostei</taxon>
        <taxon>Acanthomorphata</taxon>
        <taxon>Zeiogadaria</taxon>
        <taxon>Gadariae</taxon>
        <taxon>Gadiformes</taxon>
        <taxon>Gadoidei</taxon>
        <taxon>Gadidae</taxon>
        <taxon>Gadus</taxon>
    </lineage>
</organism>
<dbReference type="Ensembl" id="ENSGMOT00000027452.1">
    <property type="protein sequence ID" value="ENSGMOP00000031599.1"/>
    <property type="gene ID" value="ENSGMOG00000036565.1"/>
</dbReference>
<reference evidence="14" key="2">
    <citation type="submission" date="2025-09" db="UniProtKB">
        <authorList>
            <consortium name="Ensembl"/>
        </authorList>
    </citation>
    <scope>IDENTIFICATION</scope>
</reference>
<dbReference type="OMA" id="VFFGCKE"/>
<keyword evidence="5 10" id="KW-0274">FAD</keyword>
<dbReference type="GeneTree" id="ENSGT00940000159734"/>
<dbReference type="InterPro" id="IPR041269">
    <property type="entry name" value="QSOX_Trx1"/>
</dbReference>
<dbReference type="SUPFAM" id="SSF69000">
    <property type="entry name" value="FAD-dependent thiol oxidase"/>
    <property type="match status" value="1"/>
</dbReference>
<dbReference type="Pfam" id="PF04777">
    <property type="entry name" value="Evr1_Alr"/>
    <property type="match status" value="1"/>
</dbReference>
<dbReference type="GO" id="GO:0000139">
    <property type="term" value="C:Golgi membrane"/>
    <property type="evidence" value="ECO:0007669"/>
    <property type="project" value="TreeGrafter"/>
</dbReference>
<keyword evidence="10" id="KW-0812">Transmembrane</keyword>
<dbReference type="InterPro" id="IPR036249">
    <property type="entry name" value="Thioredoxin-like_sf"/>
</dbReference>
<dbReference type="Gene3D" id="3.40.30.10">
    <property type="entry name" value="Glutaredoxin"/>
    <property type="match status" value="2"/>
</dbReference>
<evidence type="ECO:0000256" key="6">
    <source>
        <dbReference type="ARBA" id="ARBA00023002"/>
    </source>
</evidence>
<keyword evidence="6 10" id="KW-0560">Oxidoreductase</keyword>
<keyword evidence="4" id="KW-0732">Signal</keyword>
<evidence type="ECO:0000313" key="14">
    <source>
        <dbReference type="Ensembl" id="ENSGMOP00000031599.1"/>
    </source>
</evidence>
<evidence type="ECO:0000256" key="11">
    <source>
        <dbReference type="SAM" id="MobiDB-lite"/>
    </source>
</evidence>
<feature type="transmembrane region" description="Helical" evidence="10">
    <location>
        <begin position="645"/>
        <end position="662"/>
    </location>
</feature>
<dbReference type="FunFam" id="1.20.120.1960:FF:000001">
    <property type="entry name" value="Sulfhydryl oxidase"/>
    <property type="match status" value="1"/>
</dbReference>
<keyword evidence="10" id="KW-0472">Membrane</keyword>
<dbReference type="CDD" id="cd02992">
    <property type="entry name" value="PDI_a_QSOX"/>
    <property type="match status" value="1"/>
</dbReference>
<evidence type="ECO:0000256" key="4">
    <source>
        <dbReference type="ARBA" id="ARBA00022729"/>
    </source>
</evidence>
<dbReference type="AlphaFoldDB" id="A0A8C5AGL5"/>
<feature type="compositionally biased region" description="Pro residues" evidence="11">
    <location>
        <begin position="572"/>
        <end position="582"/>
    </location>
</feature>
<dbReference type="InterPro" id="IPR013766">
    <property type="entry name" value="Thioredoxin_domain"/>
</dbReference>
<dbReference type="InterPro" id="IPR017905">
    <property type="entry name" value="ERV/ALR_sulphydryl_oxidase"/>
</dbReference>
<feature type="domain" description="ERV/ALR sulfhydryl oxidase" evidence="12">
    <location>
        <begin position="413"/>
        <end position="522"/>
    </location>
</feature>
<dbReference type="GO" id="GO:0005615">
    <property type="term" value="C:extracellular space"/>
    <property type="evidence" value="ECO:0007669"/>
    <property type="project" value="TreeGrafter"/>
</dbReference>
<evidence type="ECO:0000256" key="7">
    <source>
        <dbReference type="ARBA" id="ARBA00023157"/>
    </source>
</evidence>
<keyword evidence="8" id="KW-0325">Glycoprotein</keyword>
<evidence type="ECO:0000256" key="10">
    <source>
        <dbReference type="RuleBase" id="RU371123"/>
    </source>
</evidence>
<feature type="compositionally biased region" description="Low complexity" evidence="11">
    <location>
        <begin position="583"/>
        <end position="603"/>
    </location>
</feature>
<dbReference type="GO" id="GO:0016971">
    <property type="term" value="F:flavin-dependent sulfhydryl oxidase activity"/>
    <property type="evidence" value="ECO:0007669"/>
    <property type="project" value="InterPro"/>
</dbReference>
<evidence type="ECO:0000256" key="1">
    <source>
        <dbReference type="ARBA" id="ARBA00001974"/>
    </source>
</evidence>
<dbReference type="InterPro" id="IPR042568">
    <property type="entry name" value="QSOX_FAD-bd_sf"/>
</dbReference>
<feature type="domain" description="Thioredoxin" evidence="13">
    <location>
        <begin position="32"/>
        <end position="166"/>
    </location>
</feature>
<accession>A0A8C5AGL5</accession>
<dbReference type="Gene3D" id="1.20.120.310">
    <property type="entry name" value="ERV/ALR sulfhydryl oxidase domain"/>
    <property type="match status" value="1"/>
</dbReference>
<evidence type="ECO:0000259" key="13">
    <source>
        <dbReference type="PROSITE" id="PS51352"/>
    </source>
</evidence>
<dbReference type="PANTHER" id="PTHR22897">
    <property type="entry name" value="QUIESCIN Q6-RELATED SULFHYDRYL OXIDASE"/>
    <property type="match status" value="1"/>
</dbReference>
<dbReference type="InterPro" id="IPR036774">
    <property type="entry name" value="ERV/ALR_sulphydryl_oxid_sf"/>
</dbReference>